<keyword evidence="2" id="KW-0732">Signal</keyword>
<feature type="non-terminal residue" evidence="3">
    <location>
        <position position="98"/>
    </location>
</feature>
<dbReference type="AlphaFoldDB" id="A0A2W5EL62"/>
<evidence type="ECO:0000313" key="3">
    <source>
        <dbReference type="EMBL" id="PZP42277.1"/>
    </source>
</evidence>
<proteinExistence type="predicted"/>
<evidence type="ECO:0000256" key="2">
    <source>
        <dbReference type="SAM" id="SignalP"/>
    </source>
</evidence>
<dbReference type="Proteomes" id="UP000249769">
    <property type="component" value="Unassembled WGS sequence"/>
</dbReference>
<feature type="signal peptide" evidence="2">
    <location>
        <begin position="1"/>
        <end position="32"/>
    </location>
</feature>
<evidence type="ECO:0000256" key="1">
    <source>
        <dbReference type="SAM" id="MobiDB-lite"/>
    </source>
</evidence>
<organism evidence="3 4">
    <name type="scientific">Agrobacterium fabrum</name>
    <dbReference type="NCBI Taxonomy" id="1176649"/>
    <lineage>
        <taxon>Bacteria</taxon>
        <taxon>Pseudomonadati</taxon>
        <taxon>Pseudomonadota</taxon>
        <taxon>Alphaproteobacteria</taxon>
        <taxon>Hyphomicrobiales</taxon>
        <taxon>Rhizobiaceae</taxon>
        <taxon>Rhizobium/Agrobacterium group</taxon>
        <taxon>Agrobacterium</taxon>
        <taxon>Agrobacterium tumefaciens complex</taxon>
    </lineage>
</organism>
<feature type="region of interest" description="Disordered" evidence="1">
    <location>
        <begin position="33"/>
        <end position="98"/>
    </location>
</feature>
<protein>
    <submittedName>
        <fullName evidence="3">Enhanced entry protein</fullName>
    </submittedName>
</protein>
<name>A0A2W5EL62_9HYPH</name>
<sequence length="98" mass="10608">MIQAMIMRSVHLCLSVSLLALAFGAPVGVAFAQSGPQSESNALSRQLENEAQPSRQGRVQSEEQKDLQPSAGVNVYQRMGAELPALPPEKEFKGRVDE</sequence>
<reference evidence="3 4" key="1">
    <citation type="submission" date="2017-08" db="EMBL/GenBank/DDBJ databases">
        <title>Infants hospitalized years apart are colonized by the same room-sourced microbial strains.</title>
        <authorList>
            <person name="Brooks B."/>
            <person name="Olm M.R."/>
            <person name="Firek B.A."/>
            <person name="Baker R."/>
            <person name="Thomas B.C."/>
            <person name="Morowitz M.J."/>
            <person name="Banfield J.F."/>
        </authorList>
    </citation>
    <scope>NUCLEOTIDE SEQUENCE [LARGE SCALE GENOMIC DNA]</scope>
    <source>
        <strain evidence="3">S2_009_000_R2_73</strain>
    </source>
</reference>
<feature type="chain" id="PRO_5015932673" evidence="2">
    <location>
        <begin position="33"/>
        <end position="98"/>
    </location>
</feature>
<evidence type="ECO:0000313" key="4">
    <source>
        <dbReference type="Proteomes" id="UP000249769"/>
    </source>
</evidence>
<feature type="compositionally biased region" description="Basic and acidic residues" evidence="1">
    <location>
        <begin position="88"/>
        <end position="98"/>
    </location>
</feature>
<accession>A0A2W5EL62</accession>
<dbReference type="EMBL" id="QFOL01000494">
    <property type="protein sequence ID" value="PZP42277.1"/>
    <property type="molecule type" value="Genomic_DNA"/>
</dbReference>
<gene>
    <name evidence="3" type="ORF">DI595_22360</name>
</gene>
<comment type="caution">
    <text evidence="3">The sequence shown here is derived from an EMBL/GenBank/DDBJ whole genome shotgun (WGS) entry which is preliminary data.</text>
</comment>
<feature type="compositionally biased region" description="Polar residues" evidence="1">
    <location>
        <begin position="34"/>
        <end position="59"/>
    </location>
</feature>